<name>A0A8H6Y3X5_9AGAR</name>
<keyword evidence="2" id="KW-1185">Reference proteome</keyword>
<accession>A0A8H6Y3X5</accession>
<dbReference type="Gene3D" id="3.80.10.10">
    <property type="entry name" value="Ribonuclease Inhibitor"/>
    <property type="match status" value="1"/>
</dbReference>
<proteinExistence type="predicted"/>
<dbReference type="AlphaFoldDB" id="A0A8H6Y3X5"/>
<gene>
    <name evidence="1" type="ORF">MVEN_01186600</name>
</gene>
<dbReference type="InterPro" id="IPR032675">
    <property type="entry name" value="LRR_dom_sf"/>
</dbReference>
<comment type="caution">
    <text evidence="1">The sequence shown here is derived from an EMBL/GenBank/DDBJ whole genome shotgun (WGS) entry which is preliminary data.</text>
</comment>
<dbReference type="EMBL" id="JACAZI010000009">
    <property type="protein sequence ID" value="KAF7352232.1"/>
    <property type="molecule type" value="Genomic_DNA"/>
</dbReference>
<dbReference type="Proteomes" id="UP000620124">
    <property type="component" value="Unassembled WGS sequence"/>
</dbReference>
<evidence type="ECO:0000313" key="2">
    <source>
        <dbReference type="Proteomes" id="UP000620124"/>
    </source>
</evidence>
<sequence>MEIHCDVYSSFVGLSAPASGLSSRSIFYAKNAQNFIADCLMNSRACPLDVNIRGSLEENEDGRRLVSTTLDQSVSRIEVLELVTDINYYPERNPAFPILQKLTLGFTDNDDESLIGFHGSPIQIFSAAPQLRELYLYSKVVPSFLAIPWERLTVFTGEQLSSKECVDVLRSAPLLTKAAFYNTRMVPNTPTISHPNLKSLDVERNDNILLQFLTLPTLQELDMGDGKMKDVHLLQFLSRTSSSLLKLASGEVPFRSLSQMLALTNLKLYDPRGEFIDQLFRMLDRNREHPGFLPQLQVLEIEDTFPYVNGWLVAGLISRRTATEDGGAKLQYFRQFWKNQSLQINYDGRDGRDLADLIKDGMDIYIGPKKYALYPS</sequence>
<reference evidence="1" key="1">
    <citation type="submission" date="2020-05" db="EMBL/GenBank/DDBJ databases">
        <title>Mycena genomes resolve the evolution of fungal bioluminescence.</title>
        <authorList>
            <person name="Tsai I.J."/>
        </authorList>
    </citation>
    <scope>NUCLEOTIDE SEQUENCE</scope>
    <source>
        <strain evidence="1">CCC161011</strain>
    </source>
</reference>
<dbReference type="OrthoDB" id="2269034at2759"/>
<protein>
    <submittedName>
        <fullName evidence="1">Uncharacterized protein</fullName>
    </submittedName>
</protein>
<organism evidence="1 2">
    <name type="scientific">Mycena venus</name>
    <dbReference type="NCBI Taxonomy" id="2733690"/>
    <lineage>
        <taxon>Eukaryota</taxon>
        <taxon>Fungi</taxon>
        <taxon>Dikarya</taxon>
        <taxon>Basidiomycota</taxon>
        <taxon>Agaricomycotina</taxon>
        <taxon>Agaricomycetes</taxon>
        <taxon>Agaricomycetidae</taxon>
        <taxon>Agaricales</taxon>
        <taxon>Marasmiineae</taxon>
        <taxon>Mycenaceae</taxon>
        <taxon>Mycena</taxon>
    </lineage>
</organism>
<dbReference type="SUPFAM" id="SSF52047">
    <property type="entry name" value="RNI-like"/>
    <property type="match status" value="1"/>
</dbReference>
<evidence type="ECO:0000313" key="1">
    <source>
        <dbReference type="EMBL" id="KAF7352232.1"/>
    </source>
</evidence>